<evidence type="ECO:0000256" key="8">
    <source>
        <dbReference type="ARBA" id="ARBA00022771"/>
    </source>
</evidence>
<keyword evidence="8" id="KW-0863">Zinc-finger</keyword>
<gene>
    <name evidence="16" type="ORF">V6N12_040135</name>
</gene>
<comment type="similarity">
    <text evidence="13">Belongs to the RING-type zinc finger family. ATL subfamily.</text>
</comment>
<name>A0ABR2E4N8_9ROSI</name>
<accession>A0ABR2E4N8</accession>
<evidence type="ECO:0000313" key="17">
    <source>
        <dbReference type="Proteomes" id="UP001472677"/>
    </source>
</evidence>
<comment type="pathway">
    <text evidence="3">Protein modification; protein ubiquitination.</text>
</comment>
<evidence type="ECO:0000256" key="5">
    <source>
        <dbReference type="ARBA" id="ARBA00022679"/>
    </source>
</evidence>
<evidence type="ECO:0000256" key="11">
    <source>
        <dbReference type="ARBA" id="ARBA00022989"/>
    </source>
</evidence>
<keyword evidence="7" id="KW-0479">Metal-binding</keyword>
<evidence type="ECO:0000256" key="4">
    <source>
        <dbReference type="ARBA" id="ARBA00012483"/>
    </source>
</evidence>
<evidence type="ECO:0000256" key="12">
    <source>
        <dbReference type="ARBA" id="ARBA00023136"/>
    </source>
</evidence>
<keyword evidence="17" id="KW-1185">Reference proteome</keyword>
<dbReference type="SUPFAM" id="SSF57850">
    <property type="entry name" value="RING/U-box"/>
    <property type="match status" value="1"/>
</dbReference>
<evidence type="ECO:0000256" key="9">
    <source>
        <dbReference type="ARBA" id="ARBA00022786"/>
    </source>
</evidence>
<keyword evidence="12 14" id="KW-0472">Membrane</keyword>
<dbReference type="EC" id="2.3.2.27" evidence="4"/>
<dbReference type="PANTHER" id="PTHR45768">
    <property type="entry name" value="E3 UBIQUITIN-PROTEIN LIGASE RNF13-LIKE"/>
    <property type="match status" value="1"/>
</dbReference>
<dbReference type="Gene3D" id="3.30.40.10">
    <property type="entry name" value="Zinc/RING finger domain, C3HC4 (zinc finger)"/>
    <property type="match status" value="1"/>
</dbReference>
<evidence type="ECO:0000256" key="3">
    <source>
        <dbReference type="ARBA" id="ARBA00004906"/>
    </source>
</evidence>
<keyword evidence="9" id="KW-0833">Ubl conjugation pathway</keyword>
<evidence type="ECO:0000256" key="6">
    <source>
        <dbReference type="ARBA" id="ARBA00022692"/>
    </source>
</evidence>
<comment type="subcellular location">
    <subcellularLocation>
        <location evidence="2">Membrane</location>
        <topology evidence="2">Single-pass membrane protein</topology>
    </subcellularLocation>
</comment>
<keyword evidence="10" id="KW-0862">Zinc</keyword>
<feature type="transmembrane region" description="Helical" evidence="14">
    <location>
        <begin position="9"/>
        <end position="29"/>
    </location>
</feature>
<protein>
    <recommendedName>
        <fullName evidence="4">RING-type E3 ubiquitin transferase</fullName>
        <ecNumber evidence="4">2.3.2.27</ecNumber>
    </recommendedName>
</protein>
<feature type="domain" description="RING-type" evidence="15">
    <location>
        <begin position="97"/>
        <end position="135"/>
    </location>
</feature>
<dbReference type="PANTHER" id="PTHR45768:SF34">
    <property type="entry name" value="RING-H2 FINGER PROTEIN ATL64"/>
    <property type="match status" value="1"/>
</dbReference>
<organism evidence="16 17">
    <name type="scientific">Hibiscus sabdariffa</name>
    <name type="common">roselle</name>
    <dbReference type="NCBI Taxonomy" id="183260"/>
    <lineage>
        <taxon>Eukaryota</taxon>
        <taxon>Viridiplantae</taxon>
        <taxon>Streptophyta</taxon>
        <taxon>Embryophyta</taxon>
        <taxon>Tracheophyta</taxon>
        <taxon>Spermatophyta</taxon>
        <taxon>Magnoliopsida</taxon>
        <taxon>eudicotyledons</taxon>
        <taxon>Gunneridae</taxon>
        <taxon>Pentapetalae</taxon>
        <taxon>rosids</taxon>
        <taxon>malvids</taxon>
        <taxon>Malvales</taxon>
        <taxon>Malvaceae</taxon>
        <taxon>Malvoideae</taxon>
        <taxon>Hibiscus</taxon>
    </lineage>
</organism>
<dbReference type="InterPro" id="IPR001841">
    <property type="entry name" value="Znf_RING"/>
</dbReference>
<dbReference type="Pfam" id="PF13639">
    <property type="entry name" value="zf-RING_2"/>
    <property type="match status" value="1"/>
</dbReference>
<evidence type="ECO:0000256" key="7">
    <source>
        <dbReference type="ARBA" id="ARBA00022723"/>
    </source>
</evidence>
<keyword evidence="6 14" id="KW-0812">Transmembrane</keyword>
<comment type="caution">
    <text evidence="16">The sequence shown here is derived from an EMBL/GenBank/DDBJ whole genome shotgun (WGS) entry which is preliminary data.</text>
</comment>
<proteinExistence type="inferred from homology"/>
<dbReference type="EMBL" id="JBBPBM010000020">
    <property type="protein sequence ID" value="KAK8551498.1"/>
    <property type="molecule type" value="Genomic_DNA"/>
</dbReference>
<evidence type="ECO:0000313" key="16">
    <source>
        <dbReference type="EMBL" id="KAK8551498.1"/>
    </source>
</evidence>
<evidence type="ECO:0000256" key="1">
    <source>
        <dbReference type="ARBA" id="ARBA00000900"/>
    </source>
</evidence>
<dbReference type="Proteomes" id="UP001472677">
    <property type="component" value="Unassembled WGS sequence"/>
</dbReference>
<evidence type="ECO:0000256" key="14">
    <source>
        <dbReference type="SAM" id="Phobius"/>
    </source>
</evidence>
<comment type="catalytic activity">
    <reaction evidence="1">
        <text>S-ubiquitinyl-[E2 ubiquitin-conjugating enzyme]-L-cysteine + [acceptor protein]-L-lysine = [E2 ubiquitin-conjugating enzyme]-L-cysteine + N(6)-ubiquitinyl-[acceptor protein]-L-lysine.</text>
        <dbReference type="EC" id="2.3.2.27"/>
    </reaction>
</comment>
<evidence type="ECO:0000256" key="13">
    <source>
        <dbReference type="ARBA" id="ARBA00024209"/>
    </source>
</evidence>
<dbReference type="InterPro" id="IPR013083">
    <property type="entry name" value="Znf_RING/FYVE/PHD"/>
</dbReference>
<keyword evidence="5" id="KW-0808">Transferase</keyword>
<feature type="transmembrane region" description="Helical" evidence="14">
    <location>
        <begin position="251"/>
        <end position="274"/>
    </location>
</feature>
<evidence type="ECO:0000259" key="15">
    <source>
        <dbReference type="Pfam" id="PF13639"/>
    </source>
</evidence>
<reference evidence="16 17" key="1">
    <citation type="journal article" date="2024" name="G3 (Bethesda)">
        <title>Genome assembly of Hibiscus sabdariffa L. provides insights into metabolisms of medicinal natural products.</title>
        <authorList>
            <person name="Kim T."/>
        </authorList>
    </citation>
    <scope>NUCLEOTIDE SEQUENCE [LARGE SCALE GENOMIC DNA]</scope>
    <source>
        <strain evidence="16">TK-2024</strain>
        <tissue evidence="16">Old leaves</tissue>
    </source>
</reference>
<keyword evidence="11 14" id="KW-1133">Transmembrane helix</keyword>
<evidence type="ECO:0000256" key="2">
    <source>
        <dbReference type="ARBA" id="ARBA00004167"/>
    </source>
</evidence>
<sequence length="299" mass="32517">MGSDVSHKIMLAAIASLFVVVMITILFHLCTKYLLRRQERRRATALNLQRTQIAAFCGSSINSPKSGLDPLVLASLPMYTCKLTTGQVDNHDEPTECSGTITEESTLRLLPNCKHVFHVEYIDAWLGSHTTCPVCGTEAEPTVRATKVKELCSMVQPTAPPLMGSAPIGAAQMGKGGLGQDLVPLKGCLVGERSSRRFQSCGDEIFGAKLLDFPVPPDMPCQHPHFHPRISGLHPSSSSTNNGVVFNFGKLFWFEICVLLCLHGALVLVVLVSFRKVKKTQKSKGLENSSSLGSRRTKG</sequence>
<evidence type="ECO:0000256" key="10">
    <source>
        <dbReference type="ARBA" id="ARBA00022833"/>
    </source>
</evidence>